<organism evidence="2">
    <name type="scientific">bioreactor metagenome</name>
    <dbReference type="NCBI Taxonomy" id="1076179"/>
    <lineage>
        <taxon>unclassified sequences</taxon>
        <taxon>metagenomes</taxon>
        <taxon>ecological metagenomes</taxon>
    </lineage>
</organism>
<dbReference type="InterPro" id="IPR018078">
    <property type="entry name" value="DNA-binding_RecF_CS"/>
</dbReference>
<dbReference type="PROSITE" id="PS00618">
    <property type="entry name" value="RECF_2"/>
    <property type="match status" value="1"/>
</dbReference>
<reference evidence="2" key="1">
    <citation type="submission" date="2019-08" db="EMBL/GenBank/DDBJ databases">
        <authorList>
            <person name="Kucharzyk K."/>
            <person name="Murdoch R.W."/>
            <person name="Higgins S."/>
            <person name="Loffler F."/>
        </authorList>
    </citation>
    <scope>NUCLEOTIDE SEQUENCE</scope>
</reference>
<dbReference type="EMBL" id="VSSQ01064377">
    <property type="protein sequence ID" value="MPN17292.1"/>
    <property type="molecule type" value="Genomic_DNA"/>
</dbReference>
<dbReference type="PANTHER" id="PTHR32182:SF0">
    <property type="entry name" value="DNA REPLICATION AND REPAIR PROTEIN RECF"/>
    <property type="match status" value="1"/>
</dbReference>
<dbReference type="GO" id="GO:0000731">
    <property type="term" value="P:DNA synthesis involved in DNA repair"/>
    <property type="evidence" value="ECO:0007669"/>
    <property type="project" value="TreeGrafter"/>
</dbReference>
<dbReference type="GO" id="GO:0006302">
    <property type="term" value="P:double-strand break repair"/>
    <property type="evidence" value="ECO:0007669"/>
    <property type="project" value="TreeGrafter"/>
</dbReference>
<proteinExistence type="predicted"/>
<dbReference type="PANTHER" id="PTHR32182">
    <property type="entry name" value="DNA REPLICATION AND REPAIR PROTEIN RECF"/>
    <property type="match status" value="1"/>
</dbReference>
<dbReference type="SUPFAM" id="SSF52540">
    <property type="entry name" value="P-loop containing nucleoside triphosphate hydrolases"/>
    <property type="match status" value="1"/>
</dbReference>
<name>A0A645FUH3_9ZZZZ</name>
<dbReference type="Gene3D" id="3.40.50.300">
    <property type="entry name" value="P-loop containing nucleotide triphosphate hydrolases"/>
    <property type="match status" value="1"/>
</dbReference>
<comment type="caution">
    <text evidence="2">The sequence shown here is derived from an EMBL/GenBank/DDBJ whole genome shotgun (WGS) entry which is preliminary data.</text>
</comment>
<protein>
    <submittedName>
        <fullName evidence="2">DNA replication and repair protein RecF</fullName>
    </submittedName>
</protein>
<evidence type="ECO:0000259" key="1">
    <source>
        <dbReference type="Pfam" id="PF02463"/>
    </source>
</evidence>
<dbReference type="InterPro" id="IPR003395">
    <property type="entry name" value="RecF/RecN/SMC_N"/>
</dbReference>
<dbReference type="GO" id="GO:0003697">
    <property type="term" value="F:single-stranded DNA binding"/>
    <property type="evidence" value="ECO:0007669"/>
    <property type="project" value="InterPro"/>
</dbReference>
<dbReference type="InterPro" id="IPR027417">
    <property type="entry name" value="P-loop_NTPase"/>
</dbReference>
<dbReference type="AlphaFoldDB" id="A0A645FUH3"/>
<sequence>MTSTGIHREDFSMTLNGHDIATFGSQGENRMVALALKLSPFFLIEDKDKRPLVILDDVMSELDANHREKLINFLKKFEQVFITATKLEVGDAKTYTLSKKGEIS</sequence>
<feature type="domain" description="RecF/RecN/SMC N-terminal" evidence="1">
    <location>
        <begin position="25"/>
        <end position="88"/>
    </location>
</feature>
<dbReference type="InterPro" id="IPR042174">
    <property type="entry name" value="RecF_2"/>
</dbReference>
<dbReference type="Gene3D" id="1.20.1050.90">
    <property type="entry name" value="RecF/RecN/SMC, N-terminal domain"/>
    <property type="match status" value="1"/>
</dbReference>
<accession>A0A645FUH3</accession>
<dbReference type="GO" id="GO:0005524">
    <property type="term" value="F:ATP binding"/>
    <property type="evidence" value="ECO:0007669"/>
    <property type="project" value="InterPro"/>
</dbReference>
<evidence type="ECO:0000313" key="2">
    <source>
        <dbReference type="EMBL" id="MPN17292.1"/>
    </source>
</evidence>
<dbReference type="Pfam" id="PF02463">
    <property type="entry name" value="SMC_N"/>
    <property type="match status" value="1"/>
</dbReference>
<gene>
    <name evidence="2" type="primary">recF_59</name>
    <name evidence="2" type="ORF">SDC9_164645</name>
</gene>